<feature type="compositionally biased region" description="Acidic residues" evidence="1">
    <location>
        <begin position="63"/>
        <end position="75"/>
    </location>
</feature>
<keyword evidence="2" id="KW-0812">Transmembrane</keyword>
<sequence>MLTDVLRYLHCSAFSIILVSLLVLLELGLSQAQSARDRSRVTQIGGRRRHASIQRGDIGPPDGLEDSESLDGDSEVIDESDIHPLSEAAYWFGHPGHLGHTPTRPHPCEQSSCYPATGNLLEGREKQLSASSTCGLRGQVPVIL</sequence>
<organism evidence="3">
    <name type="scientific">Timema douglasi</name>
    <name type="common">Walking stick</name>
    <dbReference type="NCBI Taxonomy" id="61478"/>
    <lineage>
        <taxon>Eukaryota</taxon>
        <taxon>Metazoa</taxon>
        <taxon>Ecdysozoa</taxon>
        <taxon>Arthropoda</taxon>
        <taxon>Hexapoda</taxon>
        <taxon>Insecta</taxon>
        <taxon>Pterygota</taxon>
        <taxon>Neoptera</taxon>
        <taxon>Polyneoptera</taxon>
        <taxon>Phasmatodea</taxon>
        <taxon>Timematodea</taxon>
        <taxon>Timematoidea</taxon>
        <taxon>Timematidae</taxon>
        <taxon>Timema</taxon>
    </lineage>
</organism>
<dbReference type="Gene3D" id="2.60.120.260">
    <property type="entry name" value="Galactose-binding domain-like"/>
    <property type="match status" value="1"/>
</dbReference>
<feature type="region of interest" description="Disordered" evidence="1">
    <location>
        <begin position="36"/>
        <end position="75"/>
    </location>
</feature>
<protein>
    <submittedName>
        <fullName evidence="3">Uncharacterized protein</fullName>
    </submittedName>
</protein>
<keyword evidence="2" id="KW-1133">Transmembrane helix</keyword>
<keyword evidence="2" id="KW-0472">Membrane</keyword>
<evidence type="ECO:0000256" key="2">
    <source>
        <dbReference type="SAM" id="Phobius"/>
    </source>
</evidence>
<dbReference type="EMBL" id="OA564475">
    <property type="protein sequence ID" value="CAD7194414.1"/>
    <property type="molecule type" value="Genomic_DNA"/>
</dbReference>
<dbReference type="AlphaFoldDB" id="A0A7R8VA91"/>
<evidence type="ECO:0000256" key="1">
    <source>
        <dbReference type="SAM" id="MobiDB-lite"/>
    </source>
</evidence>
<gene>
    <name evidence="3" type="ORF">TDIB3V08_LOCUS840</name>
</gene>
<accession>A0A7R8VA91</accession>
<proteinExistence type="predicted"/>
<evidence type="ECO:0000313" key="3">
    <source>
        <dbReference type="EMBL" id="CAD7194414.1"/>
    </source>
</evidence>
<reference evidence="3" key="1">
    <citation type="submission" date="2020-11" db="EMBL/GenBank/DDBJ databases">
        <authorList>
            <person name="Tran Van P."/>
        </authorList>
    </citation>
    <scope>NUCLEOTIDE SEQUENCE</scope>
</reference>
<name>A0A7R8VA91_TIMDO</name>
<feature type="transmembrane region" description="Helical" evidence="2">
    <location>
        <begin position="6"/>
        <end position="29"/>
    </location>
</feature>